<evidence type="ECO:0000313" key="3">
    <source>
        <dbReference type="Proteomes" id="UP000600101"/>
    </source>
</evidence>
<accession>A0A9X0QUI5</accession>
<keyword evidence="3" id="KW-1185">Reference proteome</keyword>
<comment type="caution">
    <text evidence="2">The sequence shown here is derived from an EMBL/GenBank/DDBJ whole genome shotgun (WGS) entry which is preliminary data.</text>
</comment>
<reference evidence="2" key="1">
    <citation type="submission" date="2020-08" db="EMBL/GenBank/DDBJ databases">
        <authorList>
            <person name="Hu Y."/>
            <person name="Nguyen S.V."/>
            <person name="Li F."/>
            <person name="Fanning S."/>
        </authorList>
    </citation>
    <scope>NUCLEOTIDE SEQUENCE</scope>
    <source>
        <strain evidence="2">SYSU D8009</strain>
    </source>
</reference>
<feature type="region of interest" description="Disordered" evidence="1">
    <location>
        <begin position="33"/>
        <end position="148"/>
    </location>
</feature>
<organism evidence="2 3">
    <name type="scientific">Siccirubricoccus deserti</name>
    <dbReference type="NCBI Taxonomy" id="2013562"/>
    <lineage>
        <taxon>Bacteria</taxon>
        <taxon>Pseudomonadati</taxon>
        <taxon>Pseudomonadota</taxon>
        <taxon>Alphaproteobacteria</taxon>
        <taxon>Acetobacterales</taxon>
        <taxon>Roseomonadaceae</taxon>
        <taxon>Siccirubricoccus</taxon>
    </lineage>
</organism>
<feature type="compositionally biased region" description="Pro residues" evidence="1">
    <location>
        <begin position="50"/>
        <end position="84"/>
    </location>
</feature>
<dbReference type="AlphaFoldDB" id="A0A9X0QUI5"/>
<dbReference type="Proteomes" id="UP000600101">
    <property type="component" value="Unassembled WGS sequence"/>
</dbReference>
<protein>
    <submittedName>
        <fullName evidence="2">Uncharacterized protein</fullName>
    </submittedName>
</protein>
<proteinExistence type="predicted"/>
<gene>
    <name evidence="2" type="ORF">H7965_01360</name>
</gene>
<dbReference type="RefSeq" id="WP_186768716.1">
    <property type="nucleotide sequence ID" value="NZ_JACOMF010000001.1"/>
</dbReference>
<evidence type="ECO:0000313" key="2">
    <source>
        <dbReference type="EMBL" id="MBC4013956.1"/>
    </source>
</evidence>
<dbReference type="EMBL" id="JACOMF010000001">
    <property type="protein sequence ID" value="MBC4013956.1"/>
    <property type="molecule type" value="Genomic_DNA"/>
</dbReference>
<name>A0A9X0QUI5_9PROT</name>
<sequence length="148" mass="15666">MGRLILMQNEVARRGWLIGLGVGLGMGFLQGAAAAEPSRRRRPRPRPKAAAPPPAQPPPEPSRIPDIDGPPPPSTRPGLEPAPVPSTNVLPPLRDTRPQSSLSLGVPTPPEPFQGQTFGGNDPSPDRRQPPGQGLRLPSPGATLRMPF</sequence>
<evidence type="ECO:0000256" key="1">
    <source>
        <dbReference type="SAM" id="MobiDB-lite"/>
    </source>
</evidence>